<dbReference type="EMBL" id="JANPWZ010000490">
    <property type="protein sequence ID" value="KAJ3576212.1"/>
    <property type="molecule type" value="Genomic_DNA"/>
</dbReference>
<protein>
    <submittedName>
        <fullName evidence="2">Uncharacterized protein</fullName>
    </submittedName>
</protein>
<dbReference type="VEuPathDB" id="FungiDB:F4678DRAFT_456081"/>
<organism evidence="2 3">
    <name type="scientific">Xylaria arbuscula</name>
    <dbReference type="NCBI Taxonomy" id="114810"/>
    <lineage>
        <taxon>Eukaryota</taxon>
        <taxon>Fungi</taxon>
        <taxon>Dikarya</taxon>
        <taxon>Ascomycota</taxon>
        <taxon>Pezizomycotina</taxon>
        <taxon>Sordariomycetes</taxon>
        <taxon>Xylariomycetidae</taxon>
        <taxon>Xylariales</taxon>
        <taxon>Xylariaceae</taxon>
        <taxon>Xylaria</taxon>
    </lineage>
</organism>
<dbReference type="PANTHER" id="PTHR35394">
    <property type="entry name" value="DUF3176 DOMAIN-CONTAINING PROTEIN"/>
    <property type="match status" value="1"/>
</dbReference>
<reference evidence="2" key="1">
    <citation type="submission" date="2022-07" db="EMBL/GenBank/DDBJ databases">
        <title>Genome Sequence of Xylaria arbuscula.</title>
        <authorList>
            <person name="Buettner E."/>
        </authorList>
    </citation>
    <scope>NUCLEOTIDE SEQUENCE</scope>
    <source>
        <strain evidence="2">VT107</strain>
    </source>
</reference>
<feature type="transmembrane region" description="Helical" evidence="1">
    <location>
        <begin position="90"/>
        <end position="112"/>
    </location>
</feature>
<dbReference type="PANTHER" id="PTHR35394:SF5">
    <property type="entry name" value="DUF3176 DOMAIN-CONTAINING PROTEIN"/>
    <property type="match status" value="1"/>
</dbReference>
<feature type="transmembrane region" description="Helical" evidence="1">
    <location>
        <begin position="601"/>
        <end position="623"/>
    </location>
</feature>
<dbReference type="InterPro" id="IPR021514">
    <property type="entry name" value="DUF3176"/>
</dbReference>
<dbReference type="Pfam" id="PF11374">
    <property type="entry name" value="DUF3176"/>
    <property type="match status" value="1"/>
</dbReference>
<name>A0A9W8TMW4_9PEZI</name>
<comment type="caution">
    <text evidence="2">The sequence shown here is derived from an EMBL/GenBank/DDBJ whole genome shotgun (WGS) entry which is preliminary data.</text>
</comment>
<evidence type="ECO:0000313" key="3">
    <source>
        <dbReference type="Proteomes" id="UP001148614"/>
    </source>
</evidence>
<keyword evidence="1" id="KW-1133">Transmembrane helix</keyword>
<dbReference type="AlphaFoldDB" id="A0A9W8TMW4"/>
<accession>A0A9W8TMW4</accession>
<evidence type="ECO:0000256" key="1">
    <source>
        <dbReference type="SAM" id="Phobius"/>
    </source>
</evidence>
<feature type="transmembrane region" description="Helical" evidence="1">
    <location>
        <begin position="132"/>
        <end position="152"/>
    </location>
</feature>
<keyword evidence="1" id="KW-0812">Transmembrane</keyword>
<keyword evidence="1" id="KW-0472">Membrane</keyword>
<sequence length="688" mass="76380">MILIESFKLLVVPPPLRILGVSSHYLQPATGMSTIAYDPIQSHYNSSASSTIRATSSNIDHLERPLPILPKCVCLASRIKRACQRPVKYWWAWEFLTAGLSIVAAVVLVVVLSRSDQQPQYNFVVGSTSFSLNAFVAAISTVLRTSLLATVAGPLNQSAWNRFVPTKFSKRRDDSDPDSWVQPGRRLEDLDTFGNAANDSCSSFKVLWRTKGRNLAALGALITVLSLAFDTFAQQVLTTESRNVPADWPLDPEHYMPRILHYTDPINKTHGVYGPSNPVEGAVISSIFTSMARPSGTCPTINCEWPATPTFGVCGSCRDVKENLSWVEGNNTSSLTYSLPWAHTSDGVVTFNLSVTDRFTDPPSFDGIIATFGTPFYGSYYEHGRVFKDGQFIIREFYFIGIPPTRYEAFAAKYGGGQAFNATDIYKYIVAHACSWYSCVQAYSGQAMSGHTTQRLEATWDRWRPDSTTGDKFYLLADDDAAKHFSNNNISDFKFTLQQGSTNSLAAPLEALCTGEVALGTRFPAQLHNVPQATAYSPETQGFFTKKFWNASDSSANMNALVESVAESLSAFLLTFVPTESLDNRFAPTVYAETTFVLVRWAWLTFPLGLLIGGHLFLALTIWHTRRLRVRPWKGHRLPLLLADVDDMVKKLAIGGMESRKGLEERVGMLKVRLDYDGGDQIAFRRIK</sequence>
<proteinExistence type="predicted"/>
<evidence type="ECO:0000313" key="2">
    <source>
        <dbReference type="EMBL" id="KAJ3576212.1"/>
    </source>
</evidence>
<gene>
    <name evidence="2" type="ORF">NPX13_g3777</name>
</gene>
<keyword evidence="3" id="KW-1185">Reference proteome</keyword>
<dbReference type="Proteomes" id="UP001148614">
    <property type="component" value="Unassembled WGS sequence"/>
</dbReference>